<evidence type="ECO:0000256" key="4">
    <source>
        <dbReference type="SAM" id="Coils"/>
    </source>
</evidence>
<proteinExistence type="predicted"/>
<accession>A0A3N2PJR3</accession>
<feature type="coiled-coil region" evidence="4">
    <location>
        <begin position="376"/>
        <end position="411"/>
    </location>
</feature>
<name>A0A3N2PJR3_SODAK</name>
<gene>
    <name evidence="6" type="ORF">SODALDRAFT_285938</name>
</gene>
<dbReference type="InterPro" id="IPR013083">
    <property type="entry name" value="Znf_RING/FYVE/PHD"/>
</dbReference>
<dbReference type="EMBL" id="ML119066">
    <property type="protein sequence ID" value="ROT34772.1"/>
    <property type="molecule type" value="Genomic_DNA"/>
</dbReference>
<dbReference type="RefSeq" id="XP_028462578.1">
    <property type="nucleotide sequence ID" value="XM_028608508.1"/>
</dbReference>
<feature type="region of interest" description="Disordered" evidence="5">
    <location>
        <begin position="146"/>
        <end position="165"/>
    </location>
</feature>
<evidence type="ECO:0000313" key="6">
    <source>
        <dbReference type="EMBL" id="ROT34772.1"/>
    </source>
</evidence>
<dbReference type="PROSITE" id="PS00518">
    <property type="entry name" value="ZF_RING_1"/>
    <property type="match status" value="1"/>
</dbReference>
<dbReference type="Gene3D" id="3.30.40.10">
    <property type="entry name" value="Zinc/RING finger domain, C3HC4 (zinc finger)"/>
    <property type="match status" value="1"/>
</dbReference>
<dbReference type="GO" id="GO:0008270">
    <property type="term" value="F:zinc ion binding"/>
    <property type="evidence" value="ECO:0007669"/>
    <property type="project" value="UniProtKB-KW"/>
</dbReference>
<protein>
    <recommendedName>
        <fullName evidence="8">RING-type domain-containing protein</fullName>
    </recommendedName>
</protein>
<sequence length="590" mass="67151">MDPSAATGALELPELAVSDYIRQVLQLPGLEAQASFEANLLSKAASWDIPIPEPMCLFPPDEQKRNTSSTESQGSTVATFHARTLSSISCGSASTAPTSRSVIEDLDDLEALHKPAFSGKPRAPSFTHYDRYLAQVEPNLDQHRHQPKYNESETHGSPSSSAQSLFSVSSRRNYFGIMNGMRKIRWGKRHSLDLHRSIACTSCRQDFSKLSRQHTLPCRHSYCSQCLKQLVQQTITDESKFPPRCCTQPIPSSTLKAILPREDSREFLQVVQQFSTPWEYPNGSEEPERRCVEEDEEKGAEAEAEAEAETGQAAEEVEAAEIAQAQERLYEHSEYLRLRRDLEDQRRRFRTFVDQKKAGMRQRHAEGRRKVTAKYAEQAEKMRERHAKTAAQLEERQIEAEMEMRATLEQEEKTILIRLKHMEAYCDGLGRSPESGLPPRVVTERDLRELGQQYNLRDGMARLHESKINVLREKQARRMGDLLARQDEGLEKLEADRDRELDDLAGAAALEEDELARVFRQRELEAQRLWQVIFDILRRELEQKDGVRYGSLDAPAAWLESDEADASSLPSAEVSSDPSRQPSTQWLSLL</sequence>
<keyword evidence="2" id="KW-0863">Zinc-finger</keyword>
<dbReference type="AlphaFoldDB" id="A0A3N2PJR3"/>
<dbReference type="InterPro" id="IPR017907">
    <property type="entry name" value="Znf_RING_CS"/>
</dbReference>
<keyword evidence="4" id="KW-0175">Coiled coil</keyword>
<dbReference type="SUPFAM" id="SSF57850">
    <property type="entry name" value="RING/U-box"/>
    <property type="match status" value="1"/>
</dbReference>
<evidence type="ECO:0008006" key="8">
    <source>
        <dbReference type="Google" id="ProtNLM"/>
    </source>
</evidence>
<dbReference type="GeneID" id="39576986"/>
<evidence type="ECO:0000313" key="7">
    <source>
        <dbReference type="Proteomes" id="UP000272025"/>
    </source>
</evidence>
<evidence type="ECO:0000256" key="2">
    <source>
        <dbReference type="ARBA" id="ARBA00022771"/>
    </source>
</evidence>
<evidence type="ECO:0000256" key="1">
    <source>
        <dbReference type="ARBA" id="ARBA00022723"/>
    </source>
</evidence>
<evidence type="ECO:0000256" key="3">
    <source>
        <dbReference type="ARBA" id="ARBA00022833"/>
    </source>
</evidence>
<evidence type="ECO:0000256" key="5">
    <source>
        <dbReference type="SAM" id="MobiDB-lite"/>
    </source>
</evidence>
<feature type="region of interest" description="Disordered" evidence="5">
    <location>
        <begin position="561"/>
        <end position="590"/>
    </location>
</feature>
<reference evidence="6 7" key="1">
    <citation type="journal article" date="2018" name="Mol. Ecol.">
        <title>The obligate alkalophilic soda-lake fungus Sodiomyces alkalinus has shifted to a protein diet.</title>
        <authorList>
            <person name="Grum-Grzhimaylo A.A."/>
            <person name="Falkoski D.L."/>
            <person name="van den Heuvel J."/>
            <person name="Valero-Jimenez C.A."/>
            <person name="Min B."/>
            <person name="Choi I.G."/>
            <person name="Lipzen A."/>
            <person name="Daum C.G."/>
            <person name="Aanen D.K."/>
            <person name="Tsang A."/>
            <person name="Henrissat B."/>
            <person name="Bilanenko E.N."/>
            <person name="de Vries R.P."/>
            <person name="van Kan J.A.L."/>
            <person name="Grigoriev I.V."/>
            <person name="Debets A.J.M."/>
        </authorList>
    </citation>
    <scope>NUCLEOTIDE SEQUENCE [LARGE SCALE GENOMIC DNA]</scope>
    <source>
        <strain evidence="6 7">F11</strain>
    </source>
</reference>
<dbReference type="Proteomes" id="UP000272025">
    <property type="component" value="Unassembled WGS sequence"/>
</dbReference>
<feature type="compositionally biased region" description="Acidic residues" evidence="5">
    <location>
        <begin position="293"/>
        <end position="308"/>
    </location>
</feature>
<feature type="region of interest" description="Disordered" evidence="5">
    <location>
        <begin position="278"/>
        <end position="314"/>
    </location>
</feature>
<keyword evidence="1" id="KW-0479">Metal-binding</keyword>
<keyword evidence="7" id="KW-1185">Reference proteome</keyword>
<organism evidence="6 7">
    <name type="scientific">Sodiomyces alkalinus (strain CBS 110278 / VKM F-3762 / F11)</name>
    <name type="common">Alkaliphilic filamentous fungus</name>
    <dbReference type="NCBI Taxonomy" id="1314773"/>
    <lineage>
        <taxon>Eukaryota</taxon>
        <taxon>Fungi</taxon>
        <taxon>Dikarya</taxon>
        <taxon>Ascomycota</taxon>
        <taxon>Pezizomycotina</taxon>
        <taxon>Sordariomycetes</taxon>
        <taxon>Hypocreomycetidae</taxon>
        <taxon>Glomerellales</taxon>
        <taxon>Plectosphaerellaceae</taxon>
        <taxon>Sodiomyces</taxon>
    </lineage>
</organism>
<keyword evidence="3" id="KW-0862">Zinc</keyword>
<feature type="compositionally biased region" description="Polar residues" evidence="5">
    <location>
        <begin position="568"/>
        <end position="590"/>
    </location>
</feature>
<dbReference type="OrthoDB" id="9977870at2759"/>
<dbReference type="STRING" id="1314773.A0A3N2PJR3"/>